<dbReference type="PANTHER" id="PTHR43792:SF8">
    <property type="entry name" value="[RIBOSOMAL PROTEIN US5]-ALANINE N-ACETYLTRANSFERASE"/>
    <property type="match status" value="1"/>
</dbReference>
<sequence>MFALTPRLTLRPGWPEDAPALARAIGHEAVVRNLSRAPWPYGVADAAAFLALPRGAHEPRFQICERFGDHRLIGGIGLHLEAHGDWELGYWLTPDAWGRGYATEAGRAVLDMARHALGLKRVVARHFVDNPASGHVMRKLGLAPTGTRSRLPTLSRGHEVECIDFAIEWRGDDDAADDPSNMPIAA</sequence>
<dbReference type="InterPro" id="IPR016181">
    <property type="entry name" value="Acyl_CoA_acyltransferase"/>
</dbReference>
<dbReference type="Proteomes" id="UP000218784">
    <property type="component" value="Unassembled WGS sequence"/>
</dbReference>
<name>A0A2A4I3D5_9SPHN</name>
<evidence type="ECO:0000256" key="3">
    <source>
        <dbReference type="ARBA" id="ARBA00038502"/>
    </source>
</evidence>
<dbReference type="PROSITE" id="PS51186">
    <property type="entry name" value="GNAT"/>
    <property type="match status" value="1"/>
</dbReference>
<keyword evidence="6" id="KW-1185">Reference proteome</keyword>
<comment type="similarity">
    <text evidence="3">Belongs to the acetyltransferase family. RimJ subfamily.</text>
</comment>
<evidence type="ECO:0000259" key="4">
    <source>
        <dbReference type="PROSITE" id="PS51186"/>
    </source>
</evidence>
<dbReference type="Gene3D" id="3.40.630.30">
    <property type="match status" value="1"/>
</dbReference>
<evidence type="ECO:0000256" key="1">
    <source>
        <dbReference type="ARBA" id="ARBA00022679"/>
    </source>
</evidence>
<comment type="caution">
    <text evidence="5">The sequence shown here is derived from an EMBL/GenBank/DDBJ whole genome shotgun (WGS) entry which is preliminary data.</text>
</comment>
<dbReference type="SUPFAM" id="SSF55729">
    <property type="entry name" value="Acyl-CoA N-acyltransferases (Nat)"/>
    <property type="match status" value="1"/>
</dbReference>
<evidence type="ECO:0000313" key="5">
    <source>
        <dbReference type="EMBL" id="PCG10407.1"/>
    </source>
</evidence>
<dbReference type="EMBL" id="NWVD01000001">
    <property type="protein sequence ID" value="PCG10407.1"/>
    <property type="molecule type" value="Genomic_DNA"/>
</dbReference>
<dbReference type="InterPro" id="IPR000182">
    <property type="entry name" value="GNAT_dom"/>
</dbReference>
<accession>A0A2A4I3D5</accession>
<proteinExistence type="inferred from homology"/>
<evidence type="ECO:0000313" key="6">
    <source>
        <dbReference type="Proteomes" id="UP000218784"/>
    </source>
</evidence>
<protein>
    <submittedName>
        <fullName evidence="5">GNAT family N-acetyltransferase</fullName>
    </submittedName>
</protein>
<dbReference type="Pfam" id="PF13302">
    <property type="entry name" value="Acetyltransf_3"/>
    <property type="match status" value="1"/>
</dbReference>
<evidence type="ECO:0000256" key="2">
    <source>
        <dbReference type="ARBA" id="ARBA00023315"/>
    </source>
</evidence>
<keyword evidence="1 5" id="KW-0808">Transferase</keyword>
<feature type="domain" description="N-acetyltransferase" evidence="4">
    <location>
        <begin position="8"/>
        <end position="174"/>
    </location>
</feature>
<dbReference type="InterPro" id="IPR051531">
    <property type="entry name" value="N-acetyltransferase"/>
</dbReference>
<gene>
    <name evidence="5" type="ORF">COA17_02940</name>
</gene>
<dbReference type="PANTHER" id="PTHR43792">
    <property type="entry name" value="GNAT FAMILY, PUTATIVE (AFU_ORTHOLOGUE AFUA_3G00765)-RELATED-RELATED"/>
    <property type="match status" value="1"/>
</dbReference>
<organism evidence="5 6">
    <name type="scientific">Sphingomonas ginsenosidimutans</name>
    <dbReference type="NCBI Taxonomy" id="862134"/>
    <lineage>
        <taxon>Bacteria</taxon>
        <taxon>Pseudomonadati</taxon>
        <taxon>Pseudomonadota</taxon>
        <taxon>Alphaproteobacteria</taxon>
        <taxon>Sphingomonadales</taxon>
        <taxon>Sphingomonadaceae</taxon>
        <taxon>Sphingomonas</taxon>
    </lineage>
</organism>
<dbReference type="RefSeq" id="WP_096610069.1">
    <property type="nucleotide sequence ID" value="NZ_NWVD01000001.1"/>
</dbReference>
<dbReference type="AlphaFoldDB" id="A0A2A4I3D5"/>
<reference evidence="5 6" key="1">
    <citation type="submission" date="2017-09" db="EMBL/GenBank/DDBJ databases">
        <title>Sphingomonas ginsenosidimutans KACC 14949, whole genome shotgun sequence.</title>
        <authorList>
            <person name="Feng G."/>
            <person name="Zhu H."/>
        </authorList>
    </citation>
    <scope>NUCLEOTIDE SEQUENCE [LARGE SCALE GENOMIC DNA]</scope>
    <source>
        <strain evidence="5 6">KACC 14949</strain>
    </source>
</reference>
<dbReference type="GO" id="GO:0016747">
    <property type="term" value="F:acyltransferase activity, transferring groups other than amino-acyl groups"/>
    <property type="evidence" value="ECO:0007669"/>
    <property type="project" value="InterPro"/>
</dbReference>
<keyword evidence="2" id="KW-0012">Acyltransferase</keyword>